<keyword evidence="3 6" id="KW-0812">Transmembrane</keyword>
<dbReference type="InterPro" id="IPR011701">
    <property type="entry name" value="MFS"/>
</dbReference>
<protein>
    <submittedName>
        <fullName evidence="8">MFS transporter</fullName>
    </submittedName>
</protein>
<feature type="transmembrane region" description="Helical" evidence="6">
    <location>
        <begin position="80"/>
        <end position="99"/>
    </location>
</feature>
<evidence type="ECO:0000256" key="3">
    <source>
        <dbReference type="ARBA" id="ARBA00022692"/>
    </source>
</evidence>
<feature type="transmembrane region" description="Helical" evidence="6">
    <location>
        <begin position="172"/>
        <end position="190"/>
    </location>
</feature>
<keyword evidence="2" id="KW-0813">Transport</keyword>
<feature type="transmembrane region" description="Helical" evidence="6">
    <location>
        <begin position="259"/>
        <end position="278"/>
    </location>
</feature>
<dbReference type="PANTHER" id="PTHR23508:SF10">
    <property type="entry name" value="CARBOXYLIC ACID TRANSPORTER PROTEIN HOMOLOG"/>
    <property type="match status" value="1"/>
</dbReference>
<dbReference type="Proteomes" id="UP000326671">
    <property type="component" value="Unassembled WGS sequence"/>
</dbReference>
<evidence type="ECO:0000256" key="2">
    <source>
        <dbReference type="ARBA" id="ARBA00022448"/>
    </source>
</evidence>
<dbReference type="EMBL" id="VYKL01000014">
    <property type="protein sequence ID" value="KAA9027001.1"/>
    <property type="molecule type" value="Genomic_DNA"/>
</dbReference>
<evidence type="ECO:0000256" key="5">
    <source>
        <dbReference type="ARBA" id="ARBA00023136"/>
    </source>
</evidence>
<proteinExistence type="predicted"/>
<evidence type="ECO:0000259" key="7">
    <source>
        <dbReference type="PROSITE" id="PS50850"/>
    </source>
</evidence>
<evidence type="ECO:0000256" key="6">
    <source>
        <dbReference type="SAM" id="Phobius"/>
    </source>
</evidence>
<dbReference type="OrthoDB" id="9810492at2"/>
<dbReference type="SUPFAM" id="SSF103473">
    <property type="entry name" value="MFS general substrate transporter"/>
    <property type="match status" value="1"/>
</dbReference>
<keyword evidence="5 6" id="KW-0472">Membrane</keyword>
<feature type="transmembrane region" description="Helical" evidence="6">
    <location>
        <begin position="149"/>
        <end position="166"/>
    </location>
</feature>
<sequence length="425" mass="46101">MKKRKFWNYENRLLLILSLGWGFLFFDRLGLNYLMPFILEDVQMTNTQITLIAAAFSLTWALGGYFGGSLADRMGKRKTVLVFTVLLFSLCSFTTGIATSFMSLLIIRMAMGLFEGPFFPAGTSILAVESSESRRGFNLGFLQNFSSNFLGGILGPIVLVAVAAAIGWRTTFLLTIVPGIIVALLIWKYVREPKSAIETDSMSTGSQNKAEKIRLTELLKNKNIMLCTIIGVFLIPWYTLLFAFAPLYLVQVKGVSPNIMSYVMAAVGLSAAVWGFVVPALSDRWGRKPAMIIFSLISMLGPLSILYFNGPFWLLMLLVIIGCAGPGPMALYMSIIPSEALPAKYIGAAVGLTMGAGELIGGVGIVTLSGVLADSYGIATPLLMAAAFALISAVIGLFLTETSPIKVKKREELQTPPVSENPTHI</sequence>
<feature type="transmembrane region" description="Helical" evidence="6">
    <location>
        <begin position="12"/>
        <end position="29"/>
    </location>
</feature>
<organism evidence="8 9">
    <name type="scientific">Niallia endozanthoxylica</name>
    <dbReference type="NCBI Taxonomy" id="2036016"/>
    <lineage>
        <taxon>Bacteria</taxon>
        <taxon>Bacillati</taxon>
        <taxon>Bacillota</taxon>
        <taxon>Bacilli</taxon>
        <taxon>Bacillales</taxon>
        <taxon>Bacillaceae</taxon>
        <taxon>Niallia</taxon>
    </lineage>
</organism>
<evidence type="ECO:0000313" key="9">
    <source>
        <dbReference type="Proteomes" id="UP000326671"/>
    </source>
</evidence>
<dbReference type="InterPro" id="IPR020846">
    <property type="entry name" value="MFS_dom"/>
</dbReference>
<dbReference type="Gene3D" id="1.20.1250.20">
    <property type="entry name" value="MFS general substrate transporter like domains"/>
    <property type="match status" value="2"/>
</dbReference>
<dbReference type="PANTHER" id="PTHR23508">
    <property type="entry name" value="CARBOXYLIC ACID TRANSPORTER PROTEIN HOMOLOG"/>
    <property type="match status" value="1"/>
</dbReference>
<accession>A0A5J5I072</accession>
<gene>
    <name evidence="8" type="ORF">F4V44_06705</name>
</gene>
<dbReference type="InterPro" id="IPR036259">
    <property type="entry name" value="MFS_trans_sf"/>
</dbReference>
<keyword evidence="9" id="KW-1185">Reference proteome</keyword>
<comment type="subcellular location">
    <subcellularLocation>
        <location evidence="1">Cell membrane</location>
        <topology evidence="1">Multi-pass membrane protein</topology>
    </subcellularLocation>
</comment>
<feature type="transmembrane region" description="Helical" evidence="6">
    <location>
        <begin position="49"/>
        <end position="68"/>
    </location>
</feature>
<name>A0A5J5I072_9BACI</name>
<dbReference type="RefSeq" id="WP_150439229.1">
    <property type="nucleotide sequence ID" value="NZ_VYKL01000014.1"/>
</dbReference>
<dbReference type="AlphaFoldDB" id="A0A5J5I072"/>
<feature type="transmembrane region" description="Helical" evidence="6">
    <location>
        <begin position="290"/>
        <end position="308"/>
    </location>
</feature>
<feature type="transmembrane region" description="Helical" evidence="6">
    <location>
        <begin position="224"/>
        <end position="247"/>
    </location>
</feature>
<evidence type="ECO:0000313" key="8">
    <source>
        <dbReference type="EMBL" id="KAA9027001.1"/>
    </source>
</evidence>
<feature type="transmembrane region" description="Helical" evidence="6">
    <location>
        <begin position="378"/>
        <end position="400"/>
    </location>
</feature>
<feature type="transmembrane region" description="Helical" evidence="6">
    <location>
        <begin position="314"/>
        <end position="333"/>
    </location>
</feature>
<feature type="transmembrane region" description="Helical" evidence="6">
    <location>
        <begin position="105"/>
        <end position="128"/>
    </location>
</feature>
<dbReference type="Pfam" id="PF07690">
    <property type="entry name" value="MFS_1"/>
    <property type="match status" value="1"/>
</dbReference>
<feature type="domain" description="Major facilitator superfamily (MFS) profile" evidence="7">
    <location>
        <begin position="13"/>
        <end position="404"/>
    </location>
</feature>
<evidence type="ECO:0000256" key="1">
    <source>
        <dbReference type="ARBA" id="ARBA00004651"/>
    </source>
</evidence>
<dbReference type="GO" id="GO:0005886">
    <property type="term" value="C:plasma membrane"/>
    <property type="evidence" value="ECO:0007669"/>
    <property type="project" value="UniProtKB-SubCell"/>
</dbReference>
<dbReference type="PROSITE" id="PS50850">
    <property type="entry name" value="MFS"/>
    <property type="match status" value="1"/>
</dbReference>
<comment type="caution">
    <text evidence="8">The sequence shown here is derived from an EMBL/GenBank/DDBJ whole genome shotgun (WGS) entry which is preliminary data.</text>
</comment>
<dbReference type="GO" id="GO:0046943">
    <property type="term" value="F:carboxylic acid transmembrane transporter activity"/>
    <property type="evidence" value="ECO:0007669"/>
    <property type="project" value="TreeGrafter"/>
</dbReference>
<evidence type="ECO:0000256" key="4">
    <source>
        <dbReference type="ARBA" id="ARBA00022989"/>
    </source>
</evidence>
<reference evidence="8 9" key="1">
    <citation type="submission" date="2019-09" db="EMBL/GenBank/DDBJ databases">
        <title>Whole genome sequences of isolates from the Mars Exploration Rovers.</title>
        <authorList>
            <person name="Seuylemezian A."/>
            <person name="Vaishampayan P."/>
        </authorList>
    </citation>
    <scope>NUCLEOTIDE SEQUENCE [LARGE SCALE GENOMIC DNA]</scope>
    <source>
        <strain evidence="8 9">MER_TA_151</strain>
    </source>
</reference>
<keyword evidence="4 6" id="KW-1133">Transmembrane helix</keyword>
<feature type="transmembrane region" description="Helical" evidence="6">
    <location>
        <begin position="345"/>
        <end position="372"/>
    </location>
</feature>